<reference evidence="4" key="1">
    <citation type="submission" date="2016-10" db="EMBL/GenBank/DDBJ databases">
        <authorList>
            <person name="Varghese N."/>
            <person name="Submissions S."/>
        </authorList>
    </citation>
    <scope>NUCLEOTIDE SEQUENCE [LARGE SCALE GENOMIC DNA]</scope>
    <source>
        <strain evidence="4">CGMCC 1.10118</strain>
    </source>
</reference>
<dbReference type="InterPro" id="IPR000979">
    <property type="entry name" value="Phosphodiesterase_MJ0936/Vps29"/>
</dbReference>
<dbReference type="STRING" id="660517.SAMN04487946_101513"/>
<name>A0A1H3DEK4_9EURY</name>
<dbReference type="SUPFAM" id="SSF56300">
    <property type="entry name" value="Metallo-dependent phosphatases"/>
    <property type="match status" value="1"/>
</dbReference>
<comment type="cofactor">
    <cofactor evidence="1">
        <name>a divalent metal cation</name>
        <dbReference type="ChEBI" id="CHEBI:60240"/>
    </cofactor>
</comment>
<dbReference type="InterPro" id="IPR011152">
    <property type="entry name" value="Pesterase_MJ0912"/>
</dbReference>
<dbReference type="NCBIfam" id="TIGR00040">
    <property type="entry name" value="yfcE"/>
    <property type="match status" value="1"/>
</dbReference>
<dbReference type="GO" id="GO:0016791">
    <property type="term" value="F:phosphatase activity"/>
    <property type="evidence" value="ECO:0007669"/>
    <property type="project" value="TreeGrafter"/>
</dbReference>
<comment type="similarity">
    <text evidence="1">Belongs to the metallophosphoesterase superfamily. YfcE family.</text>
</comment>
<dbReference type="PANTHER" id="PTHR42850">
    <property type="entry name" value="METALLOPHOSPHOESTERASE"/>
    <property type="match status" value="1"/>
</dbReference>
<dbReference type="InterPro" id="IPR029052">
    <property type="entry name" value="Metallo-depent_PP-like"/>
</dbReference>
<dbReference type="OrthoDB" id="9937at2157"/>
<keyword evidence="1" id="KW-0479">Metal-binding</keyword>
<proteinExistence type="inferred from homology"/>
<dbReference type="GO" id="GO:0005737">
    <property type="term" value="C:cytoplasm"/>
    <property type="evidence" value="ECO:0007669"/>
    <property type="project" value="TreeGrafter"/>
</dbReference>
<dbReference type="RefSeq" id="WP_089764787.1">
    <property type="nucleotide sequence ID" value="NZ_FNPB01000001.1"/>
</dbReference>
<sequence>MRVGLISDVHANRPALDAVLEAMPDVDALVHAGDVVGYGPFPSDVIERFRDEGIVSIQGNHDRAVLGTFHDNFHRIPKTAAQWTTERLTDDELAYLDALPVERELAGGRLKVVHGAPGNPNTYTYPEDFSADLLGEESVLAVGHTHLQAKASFDAGTVVNPGSVGLPRDGDWRAAYAVVDLDAGTVDLRRVEYPRKETQEALAANDLPEVLIDGLEHGELVFGRAKRSVDDSVE</sequence>
<dbReference type="InterPro" id="IPR050126">
    <property type="entry name" value="Ap4A_hydrolase"/>
</dbReference>
<feature type="domain" description="Calcineurin-like phosphoesterase" evidence="2">
    <location>
        <begin position="1"/>
        <end position="183"/>
    </location>
</feature>
<dbReference type="Proteomes" id="UP000199170">
    <property type="component" value="Unassembled WGS sequence"/>
</dbReference>
<dbReference type="AlphaFoldDB" id="A0A1H3DEK4"/>
<dbReference type="Pfam" id="PF12850">
    <property type="entry name" value="Metallophos_2"/>
    <property type="match status" value="1"/>
</dbReference>
<evidence type="ECO:0000313" key="4">
    <source>
        <dbReference type="Proteomes" id="UP000199170"/>
    </source>
</evidence>
<dbReference type="PIRSF" id="PIRSF000883">
    <property type="entry name" value="Pesterase_MJ0912"/>
    <property type="match status" value="1"/>
</dbReference>
<evidence type="ECO:0000313" key="3">
    <source>
        <dbReference type="EMBL" id="SDX64568.1"/>
    </source>
</evidence>
<gene>
    <name evidence="3" type="ORF">SAMN04487946_101513</name>
</gene>
<dbReference type="PANTHER" id="PTHR42850:SF2">
    <property type="entry name" value="BLL5683 PROTEIN"/>
    <property type="match status" value="1"/>
</dbReference>
<evidence type="ECO:0000259" key="2">
    <source>
        <dbReference type="Pfam" id="PF12850"/>
    </source>
</evidence>
<keyword evidence="4" id="KW-1185">Reference proteome</keyword>
<dbReference type="Gene3D" id="3.60.21.10">
    <property type="match status" value="1"/>
</dbReference>
<dbReference type="EMBL" id="FNPB01000001">
    <property type="protein sequence ID" value="SDX64568.1"/>
    <property type="molecule type" value="Genomic_DNA"/>
</dbReference>
<evidence type="ECO:0000256" key="1">
    <source>
        <dbReference type="RuleBase" id="RU362039"/>
    </source>
</evidence>
<protein>
    <recommendedName>
        <fullName evidence="1">Phosphoesterase</fullName>
        <ecNumber evidence="1">3.1.4.-</ecNumber>
    </recommendedName>
</protein>
<dbReference type="EC" id="3.1.4.-" evidence="1"/>
<organism evidence="3 4">
    <name type="scientific">Halobellus clavatus</name>
    <dbReference type="NCBI Taxonomy" id="660517"/>
    <lineage>
        <taxon>Archaea</taxon>
        <taxon>Methanobacteriati</taxon>
        <taxon>Methanobacteriota</taxon>
        <taxon>Stenosarchaea group</taxon>
        <taxon>Halobacteria</taxon>
        <taxon>Halobacteriales</taxon>
        <taxon>Haloferacaceae</taxon>
        <taxon>Halobellus</taxon>
    </lineage>
</organism>
<dbReference type="GO" id="GO:0046872">
    <property type="term" value="F:metal ion binding"/>
    <property type="evidence" value="ECO:0007669"/>
    <property type="project" value="UniProtKB-KW"/>
</dbReference>
<dbReference type="InterPro" id="IPR024654">
    <property type="entry name" value="Calcineurin-like_PHP_lpxH"/>
</dbReference>
<accession>A0A1H3DEK4</accession>